<evidence type="ECO:0000259" key="3">
    <source>
        <dbReference type="Pfam" id="PF07484"/>
    </source>
</evidence>
<feature type="compositionally biased region" description="Polar residues" evidence="1">
    <location>
        <begin position="149"/>
        <end position="162"/>
    </location>
</feature>
<dbReference type="Proteomes" id="UP001597013">
    <property type="component" value="Unassembled WGS sequence"/>
</dbReference>
<accession>A0ABW3N710</accession>
<dbReference type="InterPro" id="IPR011083">
    <property type="entry name" value="Phage_tail_collar_dom"/>
</dbReference>
<organism evidence="4 5">
    <name type="scientific">Winogradskyella litorisediminis</name>
    <dbReference type="NCBI Taxonomy" id="1156618"/>
    <lineage>
        <taxon>Bacteria</taxon>
        <taxon>Pseudomonadati</taxon>
        <taxon>Bacteroidota</taxon>
        <taxon>Flavobacteriia</taxon>
        <taxon>Flavobacteriales</taxon>
        <taxon>Flavobacteriaceae</taxon>
        <taxon>Winogradskyella</taxon>
    </lineage>
</organism>
<gene>
    <name evidence="4" type="ORF">ACFQ1Q_03740</name>
</gene>
<keyword evidence="2" id="KW-0732">Signal</keyword>
<keyword evidence="5" id="KW-1185">Reference proteome</keyword>
<name>A0ABW3N710_9FLAO</name>
<reference evidence="5" key="1">
    <citation type="journal article" date="2019" name="Int. J. Syst. Evol. Microbiol.">
        <title>The Global Catalogue of Microorganisms (GCM) 10K type strain sequencing project: providing services to taxonomists for standard genome sequencing and annotation.</title>
        <authorList>
            <consortium name="The Broad Institute Genomics Platform"/>
            <consortium name="The Broad Institute Genome Sequencing Center for Infectious Disease"/>
            <person name="Wu L."/>
            <person name="Ma J."/>
        </authorList>
    </citation>
    <scope>NUCLEOTIDE SEQUENCE [LARGE SCALE GENOMIC DNA]</scope>
    <source>
        <strain evidence="5">CCUG 62215</strain>
    </source>
</reference>
<evidence type="ECO:0000313" key="4">
    <source>
        <dbReference type="EMBL" id="MFD1062346.1"/>
    </source>
</evidence>
<proteinExistence type="predicted"/>
<dbReference type="RefSeq" id="WP_386128120.1">
    <property type="nucleotide sequence ID" value="NZ_JBHTJL010000009.1"/>
</dbReference>
<evidence type="ECO:0000256" key="2">
    <source>
        <dbReference type="SAM" id="SignalP"/>
    </source>
</evidence>
<dbReference type="SUPFAM" id="SSF88874">
    <property type="entry name" value="Receptor-binding domain of short tail fibre protein gp12"/>
    <property type="match status" value="1"/>
</dbReference>
<evidence type="ECO:0000256" key="1">
    <source>
        <dbReference type="SAM" id="MobiDB-lite"/>
    </source>
</evidence>
<dbReference type="InterPro" id="IPR037053">
    <property type="entry name" value="Phage_tail_collar_dom_sf"/>
</dbReference>
<evidence type="ECO:0000313" key="5">
    <source>
        <dbReference type="Proteomes" id="UP001597013"/>
    </source>
</evidence>
<dbReference type="Gene3D" id="3.90.1340.10">
    <property type="entry name" value="Phage tail collar domain"/>
    <property type="match status" value="1"/>
</dbReference>
<feature type="chain" id="PRO_5045457964" evidence="2">
    <location>
        <begin position="22"/>
        <end position="193"/>
    </location>
</feature>
<dbReference type="Pfam" id="PF07484">
    <property type="entry name" value="Collar"/>
    <property type="match status" value="1"/>
</dbReference>
<sequence length="193" mass="20291">MKKITFLFLTVLLCSLSTSNAQDAYLGDIKLTAVNFEQQGWMNCDGRLLPIAQYQALYALLGTTYGGDGQTTFALPDLRGRVPVGVGTGAGLPLVNLGETGGTNSNTLSVAQLPAHSHSVTAVAEDGTSSSPANNYPAQTKTLDPEYSTGGTATTMNSNMIGNTGNGQPIENRQPYLGLRYVICIQGIFPSPN</sequence>
<feature type="compositionally biased region" description="Polar residues" evidence="1">
    <location>
        <begin position="127"/>
        <end position="142"/>
    </location>
</feature>
<feature type="signal peptide" evidence="2">
    <location>
        <begin position="1"/>
        <end position="21"/>
    </location>
</feature>
<feature type="region of interest" description="Disordered" evidence="1">
    <location>
        <begin position="122"/>
        <end position="162"/>
    </location>
</feature>
<dbReference type="EMBL" id="JBHTJL010000009">
    <property type="protein sequence ID" value="MFD1062346.1"/>
    <property type="molecule type" value="Genomic_DNA"/>
</dbReference>
<protein>
    <submittedName>
        <fullName evidence="4">Phage tail protein</fullName>
    </submittedName>
</protein>
<comment type="caution">
    <text evidence="4">The sequence shown here is derived from an EMBL/GenBank/DDBJ whole genome shotgun (WGS) entry which is preliminary data.</text>
</comment>
<feature type="domain" description="Phage tail collar" evidence="3">
    <location>
        <begin position="27"/>
        <end position="83"/>
    </location>
</feature>